<accession>A0A6F9EAP3</accession>
<dbReference type="Proteomes" id="UP000502196">
    <property type="component" value="Chromosome"/>
</dbReference>
<gene>
    <name evidence="1" type="ORF">COOX1_2464</name>
</gene>
<sequence>MLRGFIHSRYESYNPTSDDSLWSVNYINYFLGKHVGLGPDGINDSLQSGWVQSRMGV</sequence>
<organism evidence="1 2">
    <name type="scientific">Kyrpidia spormannii</name>
    <dbReference type="NCBI Taxonomy" id="2055160"/>
    <lineage>
        <taxon>Bacteria</taxon>
        <taxon>Bacillati</taxon>
        <taxon>Bacillota</taxon>
        <taxon>Bacilli</taxon>
        <taxon>Bacillales</taxon>
        <taxon>Alicyclobacillaceae</taxon>
        <taxon>Kyrpidia</taxon>
    </lineage>
</organism>
<proteinExistence type="predicted"/>
<dbReference type="AlphaFoldDB" id="A0A6F9EAP3"/>
<evidence type="ECO:0000313" key="2">
    <source>
        <dbReference type="Proteomes" id="UP000502196"/>
    </source>
</evidence>
<name>A0A6F9EAP3_9BACL</name>
<dbReference type="EMBL" id="LR792683">
    <property type="protein sequence ID" value="CAB3394539.1"/>
    <property type="molecule type" value="Genomic_DNA"/>
</dbReference>
<protein>
    <submittedName>
        <fullName evidence="1">Uncharacterized protein</fullName>
    </submittedName>
</protein>
<evidence type="ECO:0000313" key="1">
    <source>
        <dbReference type="EMBL" id="CAB3394539.1"/>
    </source>
</evidence>
<reference evidence="1 2" key="1">
    <citation type="submission" date="2020-04" db="EMBL/GenBank/DDBJ databases">
        <authorList>
            <person name="Hogendoorn C."/>
        </authorList>
    </citation>
    <scope>NUCLEOTIDE SEQUENCE [LARGE SCALE GENOMIC DNA]</scope>
    <source>
        <strain evidence="1">COOX1</strain>
    </source>
</reference>